<sequence>MKLKRLLKRLVLLFLGIFVFGYNAKAQIITLKGKVSDEKGLSIPGASVKIKGTRKGTITNTEGIFTIDCNGPVILSVSAIGFTEKEVRVSNTSNVNIILAEDNKTLSEVVVTALGIKRDKKVLTYSSQEIKGADLVQGKDPNLVNDIAGKVSGVQITSSSGSPGSSTRIVVRGASSFYGNNDALMVVDGIPIDNSETGNLNSGPGSSRIADIDPSIIENINVLKGAAATALYGSLGANGVIIITTKTGSTNKKPTINFTSDFSFENPLLPQIQSKYAQGTNGIYYNGDDMKTSTSWGPLMDTLKINGQAAKKYNQSDLFFKTGHTYNNVFSINGGGAASNYYISYSNFNQQGTVPNTKFLRNSVFAKYSAQILPNLTTTFQLSYTNSQNDRLPEGYALESPVWTIFTAPISYNLLPYENADGTQRLYRYSRNNPYWVLDNISNKSGVNRFLPTFTADYKPLKWLTVTERFGADVYTEQDRYHESAQSVSNPTGRIVVNNTNFRQFNNDLIVSANHQFGDFNIDGVIGNNIYSQYSETAYANGVGLSVADLNNISSASTVTFIENQYNTRRIGFYAQSNIEYKKFLVLSLTGRYDGSSVLSTAHNFYPYGSVATSFIFSEFFSKEFQDIMNLGKFRISYATVGGSNVVPYSLTTPYLTQSKDNIIRNISFPYNGQAGFLLSPTLGNPNLKNERINEFEAGFETGFFNNRISLEASYFAKKTKDGLIPGVSIAPSTGYDGTTVNTGIMQNRGIELLLNVVPVKTKDFTWNMTINYSRIRNKVLAIDGDLQQIGNTFTTIIVGQPYGTIYGTRYARNAEGKLLIDASGLPYADDTQGIIGNINPDWTGGVANNLKYKQFNFSFFFDVKKGGDIQNNVDGYGYFYGTPKVTENRGLRVVPGISEATGQPNTTAVNGQAYYQRINGITESVIQDGTYIKLRNVSLGYTVKPSWLRGSPFKTVNFSVTGRNLWIYAPHFTGGDPEVSSFGSSNGSQGIYSFSVPTSRSIDFSMKLTL</sequence>
<evidence type="ECO:0000256" key="7">
    <source>
        <dbReference type="ARBA" id="ARBA00023237"/>
    </source>
</evidence>
<evidence type="ECO:0000313" key="13">
    <source>
        <dbReference type="Proteomes" id="UP000548326"/>
    </source>
</evidence>
<dbReference type="SUPFAM" id="SSF49464">
    <property type="entry name" value="Carboxypeptidase regulatory domain-like"/>
    <property type="match status" value="1"/>
</dbReference>
<evidence type="ECO:0000256" key="6">
    <source>
        <dbReference type="ARBA" id="ARBA00023136"/>
    </source>
</evidence>
<keyword evidence="7 8" id="KW-0998">Cell outer membrane</keyword>
<keyword evidence="5 9" id="KW-0798">TonB box</keyword>
<keyword evidence="3 8" id="KW-1134">Transmembrane beta strand</keyword>
<dbReference type="RefSeq" id="WP_183584864.1">
    <property type="nucleotide sequence ID" value="NZ_JACHCA010000001.1"/>
</dbReference>
<evidence type="ECO:0000259" key="11">
    <source>
        <dbReference type="Pfam" id="PF07715"/>
    </source>
</evidence>
<comment type="subcellular location">
    <subcellularLocation>
        <location evidence="1 8">Cell outer membrane</location>
        <topology evidence="1 8">Multi-pass membrane protein</topology>
    </subcellularLocation>
</comment>
<dbReference type="InterPro" id="IPR023997">
    <property type="entry name" value="TonB-dep_OMP_SusC/RagA_CS"/>
</dbReference>
<dbReference type="InterPro" id="IPR037066">
    <property type="entry name" value="Plug_dom_sf"/>
</dbReference>
<dbReference type="GO" id="GO:0009279">
    <property type="term" value="C:cell outer membrane"/>
    <property type="evidence" value="ECO:0007669"/>
    <property type="project" value="UniProtKB-SubCell"/>
</dbReference>
<reference evidence="12 13" key="1">
    <citation type="submission" date="2020-08" db="EMBL/GenBank/DDBJ databases">
        <title>Genomic Encyclopedia of Type Strains, Phase IV (KMG-V): Genome sequencing to study the core and pangenomes of soil and plant-associated prokaryotes.</title>
        <authorList>
            <person name="Whitman W."/>
        </authorList>
    </citation>
    <scope>NUCLEOTIDE SEQUENCE [LARGE SCALE GENOMIC DNA]</scope>
    <source>
        <strain evidence="12 13">MP601</strain>
    </source>
</reference>
<dbReference type="InterPro" id="IPR012910">
    <property type="entry name" value="Plug_dom"/>
</dbReference>
<name>A0A841J6H3_9SPHI</name>
<evidence type="ECO:0000256" key="2">
    <source>
        <dbReference type="ARBA" id="ARBA00022448"/>
    </source>
</evidence>
<keyword evidence="4 8" id="KW-0812">Transmembrane</keyword>
<dbReference type="NCBIfam" id="TIGR04057">
    <property type="entry name" value="SusC_RagA_signa"/>
    <property type="match status" value="1"/>
</dbReference>
<dbReference type="InterPro" id="IPR036942">
    <property type="entry name" value="Beta-barrel_TonB_sf"/>
</dbReference>
<evidence type="ECO:0000313" key="12">
    <source>
        <dbReference type="EMBL" id="MBB6125942.1"/>
    </source>
</evidence>
<evidence type="ECO:0000256" key="9">
    <source>
        <dbReference type="RuleBase" id="RU003357"/>
    </source>
</evidence>
<dbReference type="Gene3D" id="2.40.170.20">
    <property type="entry name" value="TonB-dependent receptor, beta-barrel domain"/>
    <property type="match status" value="1"/>
</dbReference>
<dbReference type="Pfam" id="PF07715">
    <property type="entry name" value="Plug"/>
    <property type="match status" value="1"/>
</dbReference>
<keyword evidence="2 8" id="KW-0813">Transport</keyword>
<comment type="caution">
    <text evidence="12">The sequence shown here is derived from an EMBL/GenBank/DDBJ whole genome shotgun (WGS) entry which is preliminary data.</text>
</comment>
<evidence type="ECO:0000256" key="5">
    <source>
        <dbReference type="ARBA" id="ARBA00023077"/>
    </source>
</evidence>
<evidence type="ECO:0000256" key="8">
    <source>
        <dbReference type="PROSITE-ProRule" id="PRU01360"/>
    </source>
</evidence>
<dbReference type="InterPro" id="IPR008969">
    <property type="entry name" value="CarboxyPept-like_regulatory"/>
</dbReference>
<comment type="similarity">
    <text evidence="8 9">Belongs to the TonB-dependent receptor family.</text>
</comment>
<gene>
    <name evidence="12" type="ORF">HDF22_000043</name>
</gene>
<evidence type="ECO:0000256" key="4">
    <source>
        <dbReference type="ARBA" id="ARBA00022692"/>
    </source>
</evidence>
<dbReference type="SUPFAM" id="SSF56935">
    <property type="entry name" value="Porins"/>
    <property type="match status" value="1"/>
</dbReference>
<accession>A0A841J6H3</accession>
<dbReference type="Gene3D" id="2.60.40.1120">
    <property type="entry name" value="Carboxypeptidase-like, regulatory domain"/>
    <property type="match status" value="1"/>
</dbReference>
<dbReference type="InterPro" id="IPR000531">
    <property type="entry name" value="Beta-barrel_TonB"/>
</dbReference>
<dbReference type="Proteomes" id="UP000548326">
    <property type="component" value="Unassembled WGS sequence"/>
</dbReference>
<dbReference type="Gene3D" id="2.170.130.10">
    <property type="entry name" value="TonB-dependent receptor, plug domain"/>
    <property type="match status" value="1"/>
</dbReference>
<evidence type="ECO:0000256" key="1">
    <source>
        <dbReference type="ARBA" id="ARBA00004571"/>
    </source>
</evidence>
<dbReference type="NCBIfam" id="TIGR04056">
    <property type="entry name" value="OMP_RagA_SusC"/>
    <property type="match status" value="1"/>
</dbReference>
<dbReference type="Pfam" id="PF00593">
    <property type="entry name" value="TonB_dep_Rec_b-barrel"/>
    <property type="match status" value="1"/>
</dbReference>
<evidence type="ECO:0000256" key="3">
    <source>
        <dbReference type="ARBA" id="ARBA00022452"/>
    </source>
</evidence>
<dbReference type="InterPro" id="IPR023996">
    <property type="entry name" value="TonB-dep_OMP_SusC/RagA"/>
</dbReference>
<dbReference type="Pfam" id="PF13715">
    <property type="entry name" value="CarbopepD_reg_2"/>
    <property type="match status" value="1"/>
</dbReference>
<dbReference type="EMBL" id="JACHCA010000001">
    <property type="protein sequence ID" value="MBB6125942.1"/>
    <property type="molecule type" value="Genomic_DNA"/>
</dbReference>
<protein>
    <submittedName>
        <fullName evidence="12">TonB-linked SusC/RagA family outer membrane protein</fullName>
    </submittedName>
</protein>
<organism evidence="12 13">
    <name type="scientific">Mucilaginibacter lappiensis</name>
    <dbReference type="NCBI Taxonomy" id="354630"/>
    <lineage>
        <taxon>Bacteria</taxon>
        <taxon>Pseudomonadati</taxon>
        <taxon>Bacteroidota</taxon>
        <taxon>Sphingobacteriia</taxon>
        <taxon>Sphingobacteriales</taxon>
        <taxon>Sphingobacteriaceae</taxon>
        <taxon>Mucilaginibacter</taxon>
    </lineage>
</organism>
<proteinExistence type="inferred from homology"/>
<dbReference type="AlphaFoldDB" id="A0A841J6H3"/>
<feature type="domain" description="TonB-dependent receptor plug" evidence="11">
    <location>
        <begin position="123"/>
        <end position="240"/>
    </location>
</feature>
<feature type="domain" description="TonB-dependent receptor-like beta-barrel" evidence="10">
    <location>
        <begin position="420"/>
        <end position="966"/>
    </location>
</feature>
<dbReference type="PROSITE" id="PS52016">
    <property type="entry name" value="TONB_DEPENDENT_REC_3"/>
    <property type="match status" value="1"/>
</dbReference>
<dbReference type="InterPro" id="IPR039426">
    <property type="entry name" value="TonB-dep_rcpt-like"/>
</dbReference>
<keyword evidence="6 8" id="KW-0472">Membrane</keyword>
<evidence type="ECO:0000259" key="10">
    <source>
        <dbReference type="Pfam" id="PF00593"/>
    </source>
</evidence>